<dbReference type="InParanoid" id="A0A194XQB5"/>
<evidence type="ECO:0000313" key="2">
    <source>
        <dbReference type="EMBL" id="KUJ22249.1"/>
    </source>
</evidence>
<dbReference type="RefSeq" id="XP_018076604.1">
    <property type="nucleotide sequence ID" value="XM_018208798.1"/>
</dbReference>
<dbReference type="GeneID" id="28818524"/>
<keyword evidence="3" id="KW-1185">Reference proteome</keyword>
<evidence type="ECO:0000256" key="1">
    <source>
        <dbReference type="SAM" id="MobiDB-lite"/>
    </source>
</evidence>
<protein>
    <submittedName>
        <fullName evidence="2">Uncharacterized protein</fullName>
    </submittedName>
</protein>
<dbReference type="EMBL" id="KQ947406">
    <property type="protein sequence ID" value="KUJ22249.1"/>
    <property type="molecule type" value="Genomic_DNA"/>
</dbReference>
<dbReference type="OrthoDB" id="5428038at2759"/>
<gene>
    <name evidence="2" type="ORF">LY89DRAFT_575632</name>
</gene>
<evidence type="ECO:0000313" key="3">
    <source>
        <dbReference type="Proteomes" id="UP000070700"/>
    </source>
</evidence>
<dbReference type="Proteomes" id="UP000070700">
    <property type="component" value="Unassembled WGS sequence"/>
</dbReference>
<accession>A0A194XQB5</accession>
<dbReference type="AlphaFoldDB" id="A0A194XQB5"/>
<name>A0A194XQB5_MOLSC</name>
<reference evidence="2 3" key="1">
    <citation type="submission" date="2015-10" db="EMBL/GenBank/DDBJ databases">
        <title>Full genome of DAOMC 229536 Phialocephala scopiformis, a fungal endophyte of spruce producing the potent anti-insectan compound rugulosin.</title>
        <authorList>
            <consortium name="DOE Joint Genome Institute"/>
            <person name="Walker A.K."/>
            <person name="Frasz S.L."/>
            <person name="Seifert K.A."/>
            <person name="Miller J.D."/>
            <person name="Mondo S.J."/>
            <person name="Labutti K."/>
            <person name="Lipzen A."/>
            <person name="Dockter R."/>
            <person name="Kennedy M."/>
            <person name="Grigoriev I.V."/>
            <person name="Spatafora J.W."/>
        </authorList>
    </citation>
    <scope>NUCLEOTIDE SEQUENCE [LARGE SCALE GENOMIC DNA]</scope>
    <source>
        <strain evidence="2 3">CBS 120377</strain>
    </source>
</reference>
<feature type="region of interest" description="Disordered" evidence="1">
    <location>
        <begin position="31"/>
        <end position="54"/>
    </location>
</feature>
<feature type="non-terminal residue" evidence="2">
    <location>
        <position position="207"/>
    </location>
</feature>
<organism evidence="2 3">
    <name type="scientific">Mollisia scopiformis</name>
    <name type="common">Conifer needle endophyte fungus</name>
    <name type="synonym">Phialocephala scopiformis</name>
    <dbReference type="NCBI Taxonomy" id="149040"/>
    <lineage>
        <taxon>Eukaryota</taxon>
        <taxon>Fungi</taxon>
        <taxon>Dikarya</taxon>
        <taxon>Ascomycota</taxon>
        <taxon>Pezizomycotina</taxon>
        <taxon>Leotiomycetes</taxon>
        <taxon>Helotiales</taxon>
        <taxon>Mollisiaceae</taxon>
        <taxon>Mollisia</taxon>
    </lineage>
</organism>
<sequence length="207" mass="23206">MSEAFPPPSHNLGSLWSSLWEVDRSQWRWQAPRAQDPVPREVTPSRVYESTEWKESTSRSAAKKDFPRTKAATKPSIHKDISAIRHKLKLCQTNDLPALCNDFNQLFKHNLTLGTVSEIAITDALRSISKDLHNAFPGEAATHCLSFYKATWDGLLACRVLQVEQLGNGITQKLMQLLAKLPSTSDVLSFALSIIPRLSRNQQDGAR</sequence>
<dbReference type="KEGG" id="psco:LY89DRAFT_575632"/>
<proteinExistence type="predicted"/>